<sequence length="623" mass="72004">MRWYDVIAKAIASLFCLILWRFLLHILSAHIPSYSGEEKYFPKQLINDDNALNRYRLNISDHIYPRLRRQADHVSSFSPLEIRIIASDRRQNYLSQVITFLIDAYQSRRRFSPNLEICNVEPEIFDELRKFQLHVPIRTLGKKSSRHLSLDETIAKEASDYWKCLNHTTKGRYVMLLEDDALVVPEFPRMMDSLMDQLDERQHVDYAKLYHPNQLRKIPSIPLAITICILFCYTYQIVIFRRVLIFWSLLTSSLMYMCLRSYHSQFLAELRYYVTNRVYMSIPESCCTPAVVFRASRIPAIISQLSTDPAHVGHAKDHILDESGFVGRQTDMNLVVHIGSNNTVDIRIIAAERKQDYLIQVVGSVLKAYSTADSNPPRLEICNVAGHMFDELQEFHGNLPIRSINAIRKVLNMSIKEPSSDGIFMKEAMDYWSCLNLTTKSRYVLLLEDDVVAIPAFATLLASTITKLNTQNEIDYVKLYHPNYLRGIPSIPLAVSLPILVCFAYQMIVFRRLIMIWLLPTSSIMYLGLRSYGSQFLADWRFFLTGSIYFTHTESCCTQAVLFRTSKIPEIVRDLMEETMKTARVGHAKDHILDESNFLGRQTDKNFVHHIGHISSIRGISSN</sequence>
<protein>
    <submittedName>
        <fullName evidence="2">Uncharacterized protein</fullName>
    </submittedName>
</protein>
<feature type="transmembrane region" description="Helical" evidence="1">
    <location>
        <begin position="244"/>
        <end position="262"/>
    </location>
</feature>
<dbReference type="InterPro" id="IPR029675">
    <property type="entry name" value="PGAP4"/>
</dbReference>
<dbReference type="PANTHER" id="PTHR31410:SF1">
    <property type="entry name" value="POST-GPI ATTACHMENT TO PROTEINS FACTOR 4"/>
    <property type="match status" value="1"/>
</dbReference>
<reference evidence="2 3" key="1">
    <citation type="submission" date="2023-08" db="EMBL/GenBank/DDBJ databases">
        <title>A Necator americanus chromosomal reference genome.</title>
        <authorList>
            <person name="Ilik V."/>
            <person name="Petrzelkova K.J."/>
            <person name="Pardy F."/>
            <person name="Fuh T."/>
            <person name="Niatou-Singa F.S."/>
            <person name="Gouil Q."/>
            <person name="Baker L."/>
            <person name="Ritchie M.E."/>
            <person name="Jex A.R."/>
            <person name="Gazzola D."/>
            <person name="Li H."/>
            <person name="Toshio Fujiwara R."/>
            <person name="Zhan B."/>
            <person name="Aroian R.V."/>
            <person name="Pafco B."/>
            <person name="Schwarz E.M."/>
        </authorList>
    </citation>
    <scope>NUCLEOTIDE SEQUENCE [LARGE SCALE GENOMIC DNA]</scope>
    <source>
        <strain evidence="2 3">Aroian</strain>
        <tissue evidence="2">Whole animal</tissue>
    </source>
</reference>
<dbReference type="PANTHER" id="PTHR31410">
    <property type="entry name" value="TRANSMEMBRANE PROTEIN 246"/>
    <property type="match status" value="1"/>
</dbReference>
<feature type="transmembrane region" description="Helical" evidence="1">
    <location>
        <begin position="488"/>
        <end position="508"/>
    </location>
</feature>
<feature type="transmembrane region" description="Helical" evidence="1">
    <location>
        <begin position="218"/>
        <end position="238"/>
    </location>
</feature>
<organism evidence="2 3">
    <name type="scientific">Necator americanus</name>
    <name type="common">Human hookworm</name>
    <dbReference type="NCBI Taxonomy" id="51031"/>
    <lineage>
        <taxon>Eukaryota</taxon>
        <taxon>Metazoa</taxon>
        <taxon>Ecdysozoa</taxon>
        <taxon>Nematoda</taxon>
        <taxon>Chromadorea</taxon>
        <taxon>Rhabditida</taxon>
        <taxon>Rhabditina</taxon>
        <taxon>Rhabditomorpha</taxon>
        <taxon>Strongyloidea</taxon>
        <taxon>Ancylostomatidae</taxon>
        <taxon>Bunostominae</taxon>
        <taxon>Necator</taxon>
    </lineage>
</organism>
<name>A0ABR1CM17_NECAM</name>
<gene>
    <name evidence="2" type="primary">Necator_chrII.g8658</name>
    <name evidence="2" type="ORF">RB195_020863</name>
</gene>
<comment type="caution">
    <text evidence="2">The sequence shown here is derived from an EMBL/GenBank/DDBJ whole genome shotgun (WGS) entry which is preliminary data.</text>
</comment>
<evidence type="ECO:0000313" key="2">
    <source>
        <dbReference type="EMBL" id="KAK6739040.1"/>
    </source>
</evidence>
<evidence type="ECO:0000256" key="1">
    <source>
        <dbReference type="SAM" id="Phobius"/>
    </source>
</evidence>
<accession>A0ABR1CM17</accession>
<keyword evidence="1" id="KW-0472">Membrane</keyword>
<keyword evidence="1" id="KW-1133">Transmembrane helix</keyword>
<keyword evidence="1" id="KW-0812">Transmembrane</keyword>
<dbReference type="Proteomes" id="UP001303046">
    <property type="component" value="Unassembled WGS sequence"/>
</dbReference>
<dbReference type="EMBL" id="JAVFWL010000002">
    <property type="protein sequence ID" value="KAK6739040.1"/>
    <property type="molecule type" value="Genomic_DNA"/>
</dbReference>
<proteinExistence type="predicted"/>
<evidence type="ECO:0000313" key="3">
    <source>
        <dbReference type="Proteomes" id="UP001303046"/>
    </source>
</evidence>
<keyword evidence="3" id="KW-1185">Reference proteome</keyword>